<dbReference type="Gene3D" id="3.30.2070.10">
    <property type="entry name" value="Formate dehydrogenase/DMSO reductase"/>
    <property type="match status" value="1"/>
</dbReference>
<sequence length="1001" mass="110071">MENGESKRMWLQKARKLLKSGQVDGFWRSFEQVANSPEYEKWLEDEFPERSSLFELDRRNFMKFMGAATLMASLAGCRRLPKEQIVPFVKQPEDSVPGVRKRYATSFVSQGAAMGLVVESREGRPMKVEGNPEHSGSLGSSDVFCQASLYDLYDPDRLKAVQRGRSTASWDQFWKEARAQLQVAKEKNGQGVVLLTESVVSPSYHAQIQKFLQAFPEAKWVAYDPLAPMNVLYGNDLLFDRKLNAVYDFRGADVILSVDSDFLYLGPGAVRYAREFSSRRAPQGTDASKLNRMFAIQCAPSVTSAAADEVLALKPTLVEPFLRTLAVRLGIPVAPGDTPPKSGEWIEKLAAQLQAARGRCVVVPGLHHRPMVHALAQAINVHLGNVGTTVRYTQPLDFAEDASADGVSGLQRAARQNPIDAVFILGGNPAYTLPGGSSLGRLLEAAPFTAHLTSHANETSELCRWELPLSHYLESWGDGLGYDGSKVLQQPLIAPLYHSFSEIEFIEGLLGSHRTAREVVKEVHGFAGVQGEDRFQAMLEKGVLPGSEFGSEQVEPNFEALELPPALPSGFELIVLPDPTVLDGRFANNPWLQELPKPMSSLTWDNAVYVGPAMAERIGAGTEDKVSISVQNRKEEAALFVMPGIPDETVVVHMGYGRKAGGMWVTSDGPRGFNAFLLMNPASPGVGTRVAVVKLEGKVPLASVQVHHSMEGKDIIRSGTVAEFQAKPSLAPEYVHEGHFDSLYPEGEFEYDGHKWAMSIDLSLCIGCNACTIACQAENNIPSVGKTQVQRGREMHWIRVDRYYKGSPDAPEQTLFQPLPCMHCENAPCEPVCPVAATTHSKEGLNQMVYNRCVGTRYCSNNCPYKVRRFNYLNFADKTTDKLGRDAPTLRLLNNPDVTVRGRGVMEKCTFCVQRINSARIESKRTGAPLKDGDIVTACQQACPTQAIVFGDLSDPASRVTKLRSDPRSYGLLADLNTRPRTTYLAKVTNPSNTLSERGAS</sequence>
<dbReference type="KEGG" id="npy:NPRO_08190"/>
<dbReference type="PROSITE" id="PS51379">
    <property type="entry name" value="4FE4S_FER_2"/>
    <property type="match status" value="2"/>
</dbReference>
<dbReference type="InterPro" id="IPR030948">
    <property type="entry name" value="TAT_var_transloc_signal_dom"/>
</dbReference>
<dbReference type="SUPFAM" id="SSF53706">
    <property type="entry name" value="Formate dehydrogenase/DMSO reductase, domains 1-3"/>
    <property type="match status" value="1"/>
</dbReference>
<feature type="domain" description="4Fe-4S ferredoxin-type" evidence="1">
    <location>
        <begin position="756"/>
        <end position="786"/>
    </location>
</feature>
<protein>
    <submittedName>
        <fullName evidence="2">Molybdopterin oxidoreductase</fullName>
    </submittedName>
</protein>
<dbReference type="InterPro" id="IPR017896">
    <property type="entry name" value="4Fe4S_Fe-S-bd"/>
</dbReference>
<dbReference type="Pfam" id="PF13247">
    <property type="entry name" value="Fer4_11"/>
    <property type="match status" value="1"/>
</dbReference>
<dbReference type="EMBL" id="AP021858">
    <property type="protein sequence ID" value="BBO23224.1"/>
    <property type="molecule type" value="Genomic_DNA"/>
</dbReference>
<dbReference type="Gene3D" id="2.20.25.90">
    <property type="entry name" value="ADC-like domains"/>
    <property type="match status" value="1"/>
</dbReference>
<dbReference type="Gene3D" id="2.40.40.20">
    <property type="match status" value="1"/>
</dbReference>
<evidence type="ECO:0000259" key="1">
    <source>
        <dbReference type="PROSITE" id="PS51379"/>
    </source>
</evidence>
<gene>
    <name evidence="2" type="ORF">NPRO_08190</name>
</gene>
<accession>A0A809SDP7</accession>
<feature type="domain" description="4Fe-4S ferredoxin-type" evidence="1">
    <location>
        <begin position="812"/>
        <end position="843"/>
    </location>
</feature>
<dbReference type="Gene3D" id="3.40.228.10">
    <property type="entry name" value="Dimethylsulfoxide Reductase, domain 2"/>
    <property type="match status" value="1"/>
</dbReference>
<dbReference type="PANTHER" id="PTHR42783:SF3">
    <property type="entry name" value="GLUTAMATE SYNTHASE [NADPH] SMALL CHAIN-RELATED"/>
    <property type="match status" value="1"/>
</dbReference>
<organism evidence="2 3">
    <name type="scientific">Candidatus Nitrosymbiomonas proteolyticus</name>
    <dbReference type="NCBI Taxonomy" id="2608984"/>
    <lineage>
        <taxon>Bacteria</taxon>
        <taxon>Bacillati</taxon>
        <taxon>Armatimonadota</taxon>
        <taxon>Armatimonadota incertae sedis</taxon>
        <taxon>Candidatus Nitrosymbiomonas</taxon>
    </lineage>
</organism>
<dbReference type="InterPro" id="IPR009010">
    <property type="entry name" value="Asp_de-COase-like_dom_sf"/>
</dbReference>
<dbReference type="SUPFAM" id="SSF54862">
    <property type="entry name" value="4Fe-4S ferredoxins"/>
    <property type="match status" value="1"/>
</dbReference>
<evidence type="ECO:0000313" key="3">
    <source>
        <dbReference type="Proteomes" id="UP000662873"/>
    </source>
</evidence>
<proteinExistence type="predicted"/>
<dbReference type="PANTHER" id="PTHR42783">
    <property type="entry name" value="GLUTAMATE SYNTHASE [NADPH] SMALL CHAIN"/>
    <property type="match status" value="1"/>
</dbReference>
<dbReference type="NCBIfam" id="TIGR04519">
    <property type="entry name" value="MoCo_extend_TAT"/>
    <property type="match status" value="1"/>
</dbReference>
<reference evidence="2" key="1">
    <citation type="journal article" name="DNA Res.">
        <title>The physiological potential of anammox bacteria as revealed by their core genome structure.</title>
        <authorList>
            <person name="Okubo T."/>
            <person name="Toyoda A."/>
            <person name="Fukuhara K."/>
            <person name="Uchiyama I."/>
            <person name="Harigaya Y."/>
            <person name="Kuroiwa M."/>
            <person name="Suzuki T."/>
            <person name="Murakami Y."/>
            <person name="Suwa Y."/>
            <person name="Takami H."/>
        </authorList>
    </citation>
    <scope>NUCLEOTIDE SEQUENCE</scope>
    <source>
        <strain evidence="2">317325-2</strain>
    </source>
</reference>
<dbReference type="AlphaFoldDB" id="A0A809SDP7"/>
<dbReference type="Gene3D" id="3.30.70.20">
    <property type="match status" value="2"/>
</dbReference>
<evidence type="ECO:0000313" key="2">
    <source>
        <dbReference type="EMBL" id="BBO23224.1"/>
    </source>
</evidence>
<name>A0A809SDP7_9BACT</name>
<dbReference type="Gene3D" id="3.40.50.740">
    <property type="match status" value="1"/>
</dbReference>
<dbReference type="SUPFAM" id="SSF50692">
    <property type="entry name" value="ADC-like"/>
    <property type="match status" value="1"/>
</dbReference>
<dbReference type="CDD" id="cd10551">
    <property type="entry name" value="PsrB"/>
    <property type="match status" value="1"/>
</dbReference>
<dbReference type="Proteomes" id="UP000662873">
    <property type="component" value="Chromosome"/>
</dbReference>